<dbReference type="EMBL" id="LODT01000013">
    <property type="protein sequence ID" value="KYR00775.1"/>
    <property type="molecule type" value="Genomic_DNA"/>
</dbReference>
<dbReference type="FunCoup" id="A0A152A3W0">
    <property type="interactions" value="827"/>
</dbReference>
<dbReference type="GO" id="GO:0010265">
    <property type="term" value="P:SCF complex assembly"/>
    <property type="evidence" value="ECO:0007669"/>
    <property type="project" value="InterPro"/>
</dbReference>
<dbReference type="InterPro" id="IPR016024">
    <property type="entry name" value="ARM-type_fold"/>
</dbReference>
<evidence type="ECO:0000256" key="1">
    <source>
        <dbReference type="ARBA" id="ARBA00007657"/>
    </source>
</evidence>
<dbReference type="InterPro" id="IPR058584">
    <property type="entry name" value="IMB1_TNPO1-like_TPR"/>
</dbReference>
<dbReference type="InterPro" id="IPR013932">
    <property type="entry name" value="TATA-bd_TIP120"/>
</dbReference>
<dbReference type="SUPFAM" id="SSF48371">
    <property type="entry name" value="ARM repeat"/>
    <property type="match status" value="1"/>
</dbReference>
<evidence type="ECO:0000256" key="2">
    <source>
        <dbReference type="ARBA" id="ARBA00022737"/>
    </source>
</evidence>
<dbReference type="Proteomes" id="UP000076078">
    <property type="component" value="Unassembled WGS sequence"/>
</dbReference>
<name>A0A152A3W0_TIELA</name>
<evidence type="ECO:0000256" key="4">
    <source>
        <dbReference type="SAM" id="MobiDB-lite"/>
    </source>
</evidence>
<feature type="domain" description="TOG" evidence="5">
    <location>
        <begin position="326"/>
        <end position="625"/>
    </location>
</feature>
<protein>
    <submittedName>
        <fullName evidence="6">HEAT repeat-containing protein</fullName>
    </submittedName>
</protein>
<keyword evidence="3" id="KW-0833">Ubl conjugation pathway</keyword>
<dbReference type="InParanoid" id="A0A152A3W0"/>
<dbReference type="PANTHER" id="PTHR12696">
    <property type="entry name" value="TIP120"/>
    <property type="match status" value="1"/>
</dbReference>
<dbReference type="OrthoDB" id="6260732at2759"/>
<gene>
    <name evidence="6" type="ORF">DLAC_02821</name>
</gene>
<dbReference type="Gene3D" id="1.25.10.10">
    <property type="entry name" value="Leucine-rich Repeat Variant"/>
    <property type="match status" value="1"/>
</dbReference>
<evidence type="ECO:0000259" key="5">
    <source>
        <dbReference type="SMART" id="SM01349"/>
    </source>
</evidence>
<organism evidence="6 7">
    <name type="scientific">Tieghemostelium lacteum</name>
    <name type="common">Slime mold</name>
    <name type="synonym">Dictyostelium lacteum</name>
    <dbReference type="NCBI Taxonomy" id="361077"/>
    <lineage>
        <taxon>Eukaryota</taxon>
        <taxon>Amoebozoa</taxon>
        <taxon>Evosea</taxon>
        <taxon>Eumycetozoa</taxon>
        <taxon>Dictyostelia</taxon>
        <taxon>Dictyosteliales</taxon>
        <taxon>Raperosteliaceae</taxon>
        <taxon>Tieghemostelium</taxon>
    </lineage>
</organism>
<keyword evidence="7" id="KW-1185">Reference proteome</keyword>
<dbReference type="Pfam" id="PF25574">
    <property type="entry name" value="TPR_IMB1"/>
    <property type="match status" value="1"/>
</dbReference>
<dbReference type="Pfam" id="PF25782">
    <property type="entry name" value="TPR_CAND1"/>
    <property type="match status" value="1"/>
</dbReference>
<dbReference type="InterPro" id="IPR034085">
    <property type="entry name" value="TOG"/>
</dbReference>
<dbReference type="SMART" id="SM01349">
    <property type="entry name" value="TOG"/>
    <property type="match status" value="1"/>
</dbReference>
<accession>A0A152A3W0</accession>
<dbReference type="STRING" id="361077.A0A152A3W0"/>
<evidence type="ECO:0000256" key="3">
    <source>
        <dbReference type="ARBA" id="ARBA00022786"/>
    </source>
</evidence>
<dbReference type="InterPro" id="IPR011989">
    <property type="entry name" value="ARM-like"/>
</dbReference>
<reference evidence="6 7" key="1">
    <citation type="submission" date="2015-12" db="EMBL/GenBank/DDBJ databases">
        <title>Dictyostelia acquired genes for synthesis and detection of signals that induce cell-type specialization by lateral gene transfer from prokaryotes.</title>
        <authorList>
            <person name="Gloeckner G."/>
            <person name="Schaap P."/>
        </authorList>
    </citation>
    <scope>NUCLEOTIDE SEQUENCE [LARGE SCALE GENOMIC DNA]</scope>
    <source>
        <strain evidence="6 7">TK</strain>
    </source>
</reference>
<dbReference type="AlphaFoldDB" id="A0A152A3W0"/>
<dbReference type="InterPro" id="IPR039852">
    <property type="entry name" value="CAND1/CAND2"/>
</dbReference>
<proteinExistence type="inferred from homology"/>
<evidence type="ECO:0000313" key="6">
    <source>
        <dbReference type="EMBL" id="KYR00775.1"/>
    </source>
</evidence>
<feature type="region of interest" description="Disordered" evidence="4">
    <location>
        <begin position="314"/>
        <end position="341"/>
    </location>
</feature>
<sequence length="1231" mass="137254">MSFFLGQILDKMASRDKDIRFMATHDLAAELEKESFKMDPTFEPKIVTKLLSLTSDNANNVQENVVKCLGLLIKRVKDAQAIEMVDSLSKGMVDNTKEELQEISSIGLKSIISNLPSESSAISNLVIKSLVPKLISAIDANIPNEKAEVKMSSLDILNDLLVKYGSSMTGDLENIQKVVLPKLNASRPAIRKRAILCLSSMAAPAPDALFNQLIEFIIKSIEESKKPDHTSTLIQAIGAICKTSGYRLGKYLSKIMPNVIKYCDKADQNDELRENCLLCFEALVEKCQKDISPYLQDIINLCCKFIKYDPNYSDDMDEEEEEMDTDEQEEEDEDEEADISDDDDISWKIRRSSAKTLCAIILTRVELIQELFEKVAPVLYQRFKEREENVRLDIFQTFSLLLKQLYRKNVSPEAKQILLQQIPKLVSSISKSLSDKSIRIKVGAFSLLKELVTVCPSCLEKNVGQLVSGINLSLGEKNANSNLKIEVLIFLKLLLSNHPAEIFRDHYQSLSTHIIKCINDSYYRISSEALRVCQEFINVLSPLVRPSGNLSATTPLLQSLYQAIYQQLEKQDIDQEVKESAISCMGTLIANFGDAFPKETLKPCLAILLERLDNEITRVVTVKVLSRIITSQVCKTDVSAILEPSIDLMATFLRKNNRVLKQSSLVALIDIVRQIPGSISAKQLPTILVEVSSLINEADLQLTHLAFVFYQELLKSNPKCASTIKDKYIPPTLLLLKSSLLQGVALDSLLTLFGIIVEINEPGMTYQDLLQLLIDCASQIKQPVTRQAFLSISQCIAIITVHTTSDKRQQTINTLLGNLTGNNESLVLLSLSCIGEIGRRIDISATSAQLQSSVYKTFDAANEEIKQVAALCLGDIAVCSLQSYLPFILEQIKNQPKKQYLLLHSLRETIIKLSSTSQGITAILPYLQTILPILFENCVNEEEGTRNIVAECLGKVSMISPKDIIPKLQEKIKSTSNLERSTIVTSIKFSILESKDLVDQFLAPHISDFLTLLLDTDLIVKRSALLTLNYISHNKAGLIRNNLSNYLPILYNNSKIKPELIREVDLGPFKHKVDDGIEIRKTAFECMYTLLDTSIDKIDIPAFIAAIADGLKDTQYDIKLLCHLMIVRLSQSNGPALLEGLISLIEPLRLTLVQKVGDTAVKQQVERNEECVRSALRAIAAISRIPNSESVAKFEEFIKTSIKSGALASQYSAILSEDTTSHNTDAMDTSN</sequence>
<comment type="similarity">
    <text evidence="1">Belongs to the CAND family.</text>
</comment>
<dbReference type="Pfam" id="PF08623">
    <property type="entry name" value="TIP120"/>
    <property type="match status" value="1"/>
</dbReference>
<comment type="caution">
    <text evidence="6">The sequence shown here is derived from an EMBL/GenBank/DDBJ whole genome shotgun (WGS) entry which is preliminary data.</text>
</comment>
<keyword evidence="2" id="KW-0677">Repeat</keyword>
<evidence type="ECO:0000313" key="7">
    <source>
        <dbReference type="Proteomes" id="UP000076078"/>
    </source>
</evidence>
<dbReference type="OMA" id="AYIPHFQ"/>